<keyword evidence="13" id="KW-0436">Ligase</keyword>
<dbReference type="HAMAP" id="MF_00125">
    <property type="entry name" value="HisZ"/>
    <property type="match status" value="1"/>
</dbReference>
<dbReference type="NCBIfam" id="NF008942">
    <property type="entry name" value="PRK12292.2-5"/>
    <property type="match status" value="1"/>
</dbReference>
<protein>
    <recommendedName>
        <fullName evidence="5 10">ATP phosphoribosyltransferase regulatory subunit</fullName>
    </recommendedName>
</protein>
<dbReference type="KEGG" id="ppd:Ppro_0519"/>
<dbReference type="Gene3D" id="3.30.930.10">
    <property type="entry name" value="Bira Bifunctional Protein, Domain 2"/>
    <property type="match status" value="1"/>
</dbReference>
<feature type="binding site" evidence="11">
    <location>
        <position position="282"/>
    </location>
    <ligand>
        <name>L-histidine</name>
        <dbReference type="ChEBI" id="CHEBI:57595"/>
    </ligand>
</feature>
<evidence type="ECO:0000256" key="10">
    <source>
        <dbReference type="HAMAP-Rule" id="MF_00125"/>
    </source>
</evidence>
<evidence type="ECO:0000259" key="12">
    <source>
        <dbReference type="PROSITE" id="PS50862"/>
    </source>
</evidence>
<name>A1ALD0_PELPD</name>
<dbReference type="PIRSF" id="PIRSF001549">
    <property type="entry name" value="His-tRNA_synth"/>
    <property type="match status" value="1"/>
</dbReference>
<evidence type="ECO:0000256" key="5">
    <source>
        <dbReference type="ARBA" id="ARBA00020397"/>
    </source>
</evidence>
<keyword evidence="14" id="KW-1185">Reference proteome</keyword>
<reference evidence="13 14" key="1">
    <citation type="submission" date="2006-10" db="EMBL/GenBank/DDBJ databases">
        <title>Complete sequence of chromosome of Pelobacter propionicus DSM 2379.</title>
        <authorList>
            <consortium name="US DOE Joint Genome Institute"/>
            <person name="Copeland A."/>
            <person name="Lucas S."/>
            <person name="Lapidus A."/>
            <person name="Barry K."/>
            <person name="Detter J.C."/>
            <person name="Glavina del Rio T."/>
            <person name="Hammon N."/>
            <person name="Israni S."/>
            <person name="Dalin E."/>
            <person name="Tice H."/>
            <person name="Pitluck S."/>
            <person name="Saunders E."/>
            <person name="Brettin T."/>
            <person name="Bruce D."/>
            <person name="Han C."/>
            <person name="Tapia R."/>
            <person name="Schmutz J."/>
            <person name="Larimer F."/>
            <person name="Land M."/>
            <person name="Hauser L."/>
            <person name="Kyrpides N."/>
            <person name="Kim E."/>
            <person name="Lovley D."/>
            <person name="Richardson P."/>
        </authorList>
    </citation>
    <scope>NUCLEOTIDE SEQUENCE [LARGE SCALE GENOMIC DNA]</scope>
    <source>
        <strain evidence="14">DSM 2379 / NBRC 103807 / OttBd1</strain>
    </source>
</reference>
<dbReference type="GO" id="GO:0005737">
    <property type="term" value="C:cytoplasm"/>
    <property type="evidence" value="ECO:0007669"/>
    <property type="project" value="UniProtKB-SubCell"/>
</dbReference>
<keyword evidence="7 10" id="KW-0028">Amino-acid biosynthesis</keyword>
<dbReference type="PANTHER" id="PTHR43707">
    <property type="entry name" value="HISTIDYL-TRNA SYNTHETASE"/>
    <property type="match status" value="1"/>
</dbReference>
<dbReference type="GO" id="GO:0006427">
    <property type="term" value="P:histidyl-tRNA aminoacylation"/>
    <property type="evidence" value="ECO:0007669"/>
    <property type="project" value="TreeGrafter"/>
</dbReference>
<dbReference type="Proteomes" id="UP000006732">
    <property type="component" value="Chromosome"/>
</dbReference>
<dbReference type="GO" id="GO:0000105">
    <property type="term" value="P:L-histidine biosynthetic process"/>
    <property type="evidence" value="ECO:0007669"/>
    <property type="project" value="UniProtKB-UniRule"/>
</dbReference>
<evidence type="ECO:0000256" key="4">
    <source>
        <dbReference type="ARBA" id="ARBA00011738"/>
    </source>
</evidence>
<evidence type="ECO:0000256" key="9">
    <source>
        <dbReference type="ARBA" id="ARBA00025246"/>
    </source>
</evidence>
<feature type="binding site" evidence="11">
    <location>
        <position position="123"/>
    </location>
    <ligand>
        <name>L-histidine</name>
        <dbReference type="ChEBI" id="CHEBI:57595"/>
    </ligand>
</feature>
<dbReference type="InterPro" id="IPR045864">
    <property type="entry name" value="aa-tRNA-synth_II/BPL/LPL"/>
</dbReference>
<dbReference type="GO" id="GO:0004821">
    <property type="term" value="F:histidine-tRNA ligase activity"/>
    <property type="evidence" value="ECO:0007669"/>
    <property type="project" value="TreeGrafter"/>
</dbReference>
<organism evidence="13 14">
    <name type="scientific">Pelobacter propionicus (strain DSM 2379 / NBRC 103807 / OttBd1)</name>
    <dbReference type="NCBI Taxonomy" id="338966"/>
    <lineage>
        <taxon>Bacteria</taxon>
        <taxon>Pseudomonadati</taxon>
        <taxon>Thermodesulfobacteriota</taxon>
        <taxon>Desulfuromonadia</taxon>
        <taxon>Desulfuromonadales</taxon>
        <taxon>Desulfuromonadaceae</taxon>
        <taxon>Pelobacter</taxon>
    </lineage>
</organism>
<dbReference type="InterPro" id="IPR004516">
    <property type="entry name" value="HisRS/HisZ"/>
</dbReference>
<dbReference type="UniPathway" id="UPA00031">
    <property type="reaction ID" value="UER00006"/>
</dbReference>
<feature type="binding site" evidence="11">
    <location>
        <position position="141"/>
    </location>
    <ligand>
        <name>L-histidine</name>
        <dbReference type="ChEBI" id="CHEBI:57595"/>
    </ligand>
</feature>
<evidence type="ECO:0000256" key="3">
    <source>
        <dbReference type="ARBA" id="ARBA00005539"/>
    </source>
</evidence>
<dbReference type="InterPro" id="IPR004517">
    <property type="entry name" value="HisZ"/>
</dbReference>
<evidence type="ECO:0000313" key="13">
    <source>
        <dbReference type="EMBL" id="ABK98150.1"/>
    </source>
</evidence>
<keyword evidence="6 10" id="KW-0963">Cytoplasm</keyword>
<dbReference type="InterPro" id="IPR006195">
    <property type="entry name" value="aa-tRNA-synth_II"/>
</dbReference>
<dbReference type="HOGENOM" id="CLU_025113_0_2_7"/>
<accession>A1ALD0</accession>
<feature type="binding site" evidence="11">
    <location>
        <begin position="93"/>
        <end position="95"/>
    </location>
    <ligand>
        <name>L-histidine</name>
        <dbReference type="ChEBI" id="CHEBI:57595"/>
    </ligand>
</feature>
<proteinExistence type="inferred from homology"/>
<comment type="subunit">
    <text evidence="4">Homodimer.</text>
</comment>
<dbReference type="PANTHER" id="PTHR43707:SF6">
    <property type="entry name" value="ATP PHOSPHORIBOSYLTRANSFERASE REGULATORY SUBUNIT"/>
    <property type="match status" value="1"/>
</dbReference>
<dbReference type="PROSITE" id="PS50862">
    <property type="entry name" value="AA_TRNA_LIGASE_II"/>
    <property type="match status" value="1"/>
</dbReference>
<keyword evidence="13" id="KW-0030">Aminoacyl-tRNA synthetase</keyword>
<dbReference type="NCBIfam" id="TIGR00443">
    <property type="entry name" value="hisZ_biosyn_reg"/>
    <property type="match status" value="1"/>
</dbReference>
<evidence type="ECO:0000256" key="7">
    <source>
        <dbReference type="ARBA" id="ARBA00022605"/>
    </source>
</evidence>
<evidence type="ECO:0000256" key="11">
    <source>
        <dbReference type="PIRSR" id="PIRSR001549-1"/>
    </source>
</evidence>
<evidence type="ECO:0000256" key="1">
    <source>
        <dbReference type="ARBA" id="ARBA00004496"/>
    </source>
</evidence>
<dbReference type="CDD" id="cd00773">
    <property type="entry name" value="HisRS-like_core"/>
    <property type="match status" value="1"/>
</dbReference>
<comment type="miscellaneous">
    <text evidence="10">This function is generally fulfilled by the C-terminal part of HisG, which is missing in some bacteria such as this one.</text>
</comment>
<comment type="similarity">
    <text evidence="3 10">Belongs to the class-II aminoacyl-tRNA synthetase family. HisZ subfamily.</text>
</comment>
<keyword evidence="8 10" id="KW-0368">Histidine biosynthesis</keyword>
<dbReference type="STRING" id="338966.Ppro_0519"/>
<feature type="binding site" evidence="11">
    <location>
        <position position="137"/>
    </location>
    <ligand>
        <name>L-histidine</name>
        <dbReference type="ChEBI" id="CHEBI:57595"/>
    </ligand>
</feature>
<evidence type="ECO:0000313" key="14">
    <source>
        <dbReference type="Proteomes" id="UP000006732"/>
    </source>
</evidence>
<feature type="domain" description="Aminoacyl-transfer RNA synthetases class-II family profile" evidence="12">
    <location>
        <begin position="37"/>
        <end position="364"/>
    </location>
</feature>
<dbReference type="EMBL" id="CP000482">
    <property type="protein sequence ID" value="ABK98150.1"/>
    <property type="molecule type" value="Genomic_DNA"/>
</dbReference>
<sequence length="445" mass="49542">MLTFRDSNPMNNRLPDISLPFGVSDFLPDAAAKIGYIEDRIRRVFELWGFRRVITPKLEYEDVMALGLGDGLKNKTYRFDDRQTGRLLAFPPDITPQIARIVATRLAASPLPHRISYSGRVLRQTESQTGRSREIFQSGVELIGLDSPEADAEMVAMAVEALQGLGFSDFKIDLGQVEFFRGIVESSGLSGQPLRDLLEAVARKDASAVARICAESPLSEESRREIASLPRLFGGREVVEAADRVACNSRSRAALDNLRQVLDILDIHGVSDYLTIDLGETRGLDYHTGITFEGFVTGLGVPVCGGGRYDSLAGRYGFETPATGFTFDVLSLLQALERRPELEASTARDFLLFNRGSDRRQALETARLLRSRGYSTARDIIRRDVQPSLEYARRMNIRCMLVMGDESDKGVVRAIRTRDGKTVRLASDMLCRDGLMEYIEENQGE</sequence>
<dbReference type="InterPro" id="IPR041715">
    <property type="entry name" value="HisRS-like_core"/>
</dbReference>
<evidence type="ECO:0000256" key="6">
    <source>
        <dbReference type="ARBA" id="ARBA00022490"/>
    </source>
</evidence>
<evidence type="ECO:0000256" key="8">
    <source>
        <dbReference type="ARBA" id="ARBA00023102"/>
    </source>
</evidence>
<comment type="subcellular location">
    <subcellularLocation>
        <location evidence="1 10">Cytoplasm</location>
    </subcellularLocation>
</comment>
<comment type="pathway">
    <text evidence="2 10">Amino-acid biosynthesis; L-histidine biosynthesis; L-histidine from 5-phospho-alpha-D-ribose 1-diphosphate: step 1/9.</text>
</comment>
<dbReference type="Pfam" id="PF13393">
    <property type="entry name" value="tRNA-synt_His"/>
    <property type="match status" value="1"/>
</dbReference>
<dbReference type="eggNOG" id="COG3705">
    <property type="taxonomic scope" value="Bacteria"/>
</dbReference>
<dbReference type="SUPFAM" id="SSF55681">
    <property type="entry name" value="Class II aaRS and biotin synthetases"/>
    <property type="match status" value="1"/>
</dbReference>
<evidence type="ECO:0000256" key="2">
    <source>
        <dbReference type="ARBA" id="ARBA00004667"/>
    </source>
</evidence>
<comment type="function">
    <text evidence="9 10">Required for the first step of histidine biosynthesis. May allow the feedback regulation of ATP phosphoribosyltransferase activity by histidine.</text>
</comment>
<dbReference type="AlphaFoldDB" id="A1ALD0"/>
<comment type="subunit">
    <text evidence="10">Heteromultimer composed of HisG and HisZ subunits.</text>
</comment>
<gene>
    <name evidence="10" type="primary">hisZ</name>
    <name evidence="13" type="ordered locus">Ppro_0519</name>
</gene>
<dbReference type="SUPFAM" id="SSF52954">
    <property type="entry name" value="Class II aaRS ABD-related"/>
    <property type="match status" value="1"/>
</dbReference>